<evidence type="ECO:0000256" key="1">
    <source>
        <dbReference type="SAM" id="MobiDB-lite"/>
    </source>
</evidence>
<reference evidence="2" key="1">
    <citation type="journal article" date="2019" name="Sci. Rep.">
        <title>Draft genome of Tanacetum cinerariifolium, the natural source of mosquito coil.</title>
        <authorList>
            <person name="Yamashiro T."/>
            <person name="Shiraishi A."/>
            <person name="Satake H."/>
            <person name="Nakayama K."/>
        </authorList>
    </citation>
    <scope>NUCLEOTIDE SEQUENCE</scope>
</reference>
<gene>
    <name evidence="2" type="ORF">Tci_039556</name>
</gene>
<name>A0A6L2M0U0_TANCI</name>
<feature type="region of interest" description="Disordered" evidence="1">
    <location>
        <begin position="1"/>
        <end position="29"/>
    </location>
</feature>
<proteinExistence type="predicted"/>
<protein>
    <submittedName>
        <fullName evidence="2">Uncharacterized protein</fullName>
    </submittedName>
</protein>
<sequence length="152" mass="17737">MMREWMARQTKANEPYRIPSRTTNTKPRHEFVYKPPSIQNENDKGDVKFIEDDDNKPIPTMPNPSLIKSNSPFLKDCNVHIPYTNAKMFADDVLLNHVGDKEFKSINGVRIGRITKIKKYDMGMPKEPNKEWKLNEKVVPYNKKFITIMAPD</sequence>
<comment type="caution">
    <text evidence="2">The sequence shown here is derived from an EMBL/GenBank/DDBJ whole genome shotgun (WGS) entry which is preliminary data.</text>
</comment>
<accession>A0A6L2M0U0</accession>
<dbReference type="EMBL" id="BKCJ010005592">
    <property type="protein sequence ID" value="GEU67578.1"/>
    <property type="molecule type" value="Genomic_DNA"/>
</dbReference>
<dbReference type="AlphaFoldDB" id="A0A6L2M0U0"/>
<evidence type="ECO:0000313" key="2">
    <source>
        <dbReference type="EMBL" id="GEU67578.1"/>
    </source>
</evidence>
<organism evidence="2">
    <name type="scientific">Tanacetum cinerariifolium</name>
    <name type="common">Dalmatian daisy</name>
    <name type="synonym">Chrysanthemum cinerariifolium</name>
    <dbReference type="NCBI Taxonomy" id="118510"/>
    <lineage>
        <taxon>Eukaryota</taxon>
        <taxon>Viridiplantae</taxon>
        <taxon>Streptophyta</taxon>
        <taxon>Embryophyta</taxon>
        <taxon>Tracheophyta</taxon>
        <taxon>Spermatophyta</taxon>
        <taxon>Magnoliopsida</taxon>
        <taxon>eudicotyledons</taxon>
        <taxon>Gunneridae</taxon>
        <taxon>Pentapetalae</taxon>
        <taxon>asterids</taxon>
        <taxon>campanulids</taxon>
        <taxon>Asterales</taxon>
        <taxon>Asteraceae</taxon>
        <taxon>Asteroideae</taxon>
        <taxon>Anthemideae</taxon>
        <taxon>Anthemidinae</taxon>
        <taxon>Tanacetum</taxon>
    </lineage>
</organism>